<dbReference type="SMART" id="SM00186">
    <property type="entry name" value="FBG"/>
    <property type="match status" value="2"/>
</dbReference>
<keyword evidence="7" id="KW-0175">Coiled coil</keyword>
<dbReference type="Gene3D" id="1.20.5.50">
    <property type="match status" value="3"/>
</dbReference>
<dbReference type="CDD" id="cd00087">
    <property type="entry name" value="FReD"/>
    <property type="match status" value="2"/>
</dbReference>
<evidence type="ECO:0000256" key="1">
    <source>
        <dbReference type="ARBA" id="ARBA00004613"/>
    </source>
</evidence>
<dbReference type="GO" id="GO:0051258">
    <property type="term" value="P:protein polymerization"/>
    <property type="evidence" value="ECO:0007669"/>
    <property type="project" value="InterPro"/>
</dbReference>
<dbReference type="InterPro" id="IPR012290">
    <property type="entry name" value="Fibrinogen_a/b/g_coil_dom"/>
</dbReference>
<dbReference type="SMART" id="SM01212">
    <property type="entry name" value="Fib_alpha"/>
    <property type="match status" value="2"/>
</dbReference>
<dbReference type="InterPro" id="IPR036056">
    <property type="entry name" value="Fibrinogen-like_C"/>
</dbReference>
<evidence type="ECO:0000256" key="7">
    <source>
        <dbReference type="ARBA" id="ARBA00023054"/>
    </source>
</evidence>
<keyword evidence="4" id="KW-0479">Metal-binding</keyword>
<dbReference type="InterPro" id="IPR014716">
    <property type="entry name" value="Fibrinogen_a/b/g_C_1"/>
</dbReference>
<evidence type="ECO:0000256" key="9">
    <source>
        <dbReference type="ARBA" id="ARBA00023157"/>
    </source>
</evidence>
<feature type="compositionally biased region" description="Polar residues" evidence="12">
    <location>
        <begin position="851"/>
        <end position="863"/>
    </location>
</feature>
<organism evidence="14 15">
    <name type="scientific">Phrynocephalus forsythii</name>
    <dbReference type="NCBI Taxonomy" id="171643"/>
    <lineage>
        <taxon>Eukaryota</taxon>
        <taxon>Metazoa</taxon>
        <taxon>Chordata</taxon>
        <taxon>Craniata</taxon>
        <taxon>Vertebrata</taxon>
        <taxon>Euteleostomi</taxon>
        <taxon>Lepidosauria</taxon>
        <taxon>Squamata</taxon>
        <taxon>Bifurcata</taxon>
        <taxon>Unidentata</taxon>
        <taxon>Episquamata</taxon>
        <taxon>Toxicofera</taxon>
        <taxon>Iguania</taxon>
        <taxon>Acrodonta</taxon>
        <taxon>Agamidae</taxon>
        <taxon>Agaminae</taxon>
        <taxon>Phrynocephalus</taxon>
    </lineage>
</organism>
<keyword evidence="2" id="KW-0964">Secreted</keyword>
<dbReference type="InterPro" id="IPR037579">
    <property type="entry name" value="FIB_ANG-like"/>
</dbReference>
<dbReference type="GO" id="GO:0005577">
    <property type="term" value="C:fibrinogen complex"/>
    <property type="evidence" value="ECO:0007669"/>
    <property type="project" value="InterPro"/>
</dbReference>
<dbReference type="GO" id="GO:0005102">
    <property type="term" value="F:signaling receptor binding"/>
    <property type="evidence" value="ECO:0007669"/>
    <property type="project" value="InterPro"/>
</dbReference>
<dbReference type="FunFam" id="4.10.530.10:FF:000002">
    <property type="entry name" value="Fibrinogen gamma chain"/>
    <property type="match status" value="1"/>
</dbReference>
<dbReference type="FunFam" id="3.90.215.10:FF:000002">
    <property type="entry name" value="Fibrinogen gamma chain"/>
    <property type="match status" value="1"/>
</dbReference>
<keyword evidence="5" id="KW-0732">Signal</keyword>
<dbReference type="EMBL" id="JAPFRF010000007">
    <property type="protein sequence ID" value="KAJ7326872.1"/>
    <property type="molecule type" value="Genomic_DNA"/>
</dbReference>
<sequence length="1167" mass="130883">MPCSPFEALFQIPLLKKAASRRKALSADLASSYNAILNEFVANKENCCILDERFGSFCPTTCGIADFLNRYQPEIDRDLQLLERILQDVSNSSDLTEYLIRQIRQTHIPGFSTQPNVAPSYAQKSREIIDEIIRYENVILAHENTIQQLTDTVISNNNKIQHLKQRTAQLEAQCQQPCKDTVQIQELSGRDCQDIANKGARQSGLYFIKPLKAKEQFLVYCEIDTLGNGWTVLQRRLDGSEDFFRNWIQYKEGFGHLSPNDQTEFWLGNEKIHLLTTQSTIPYVLRVTLKDWSGQTSHADYANFKVGSEADKYRLIYAYFIGGDAGDAFDGFDFGDDPSDKFFTSHNGMQFSTYDHDHDKFDGNCAEQDGSGWWMNKCHAAHLNGKYYQGGSYTEKDAAPFGHDNGITWVTWRSRWYSMKETAMKIIPFSRLSVTAENGGTFEELGGGVRGPRIVEHKTQSSCKHEKSWPVCSDEEWGYKCPSGCRMQGLIDEMNLDFNDRINKIKTLLLDNQNSYKKSNILKQEISTVLERNLISEQEIDEGYNEISNDLRRRLVILKQRVVNDVSRINVLQKTIQNQVAEMRRLEVDIDIKLRACKGSCARTYNYVDDAESYANIQMQLTQSNAINFQRAIQDKPLKVLKMRPLKDSTVPSHFKTSPVSEQEAHILNRIQIMVAALEDSEAESRTSPVDTKYVVPGAEAAGYMPPNKGVTATHRGGPDLKIVRPASPTPMACIRTITKKRIQSASGTREEVVEEYKTPDGADCSHLKGLASEAGGTHHVKVIASSGGGSGLPDFSSLGSSVREFFNFDSGSKHPEAAGHTPSFHGSDSSFDLHEGEDDDFSRLDHESPDSSSKTGPGLSSKSVVISAAHRNGFSKGGSTSEFGLKSVKLSSFREGEGVQHDESGEDTPDFRARSSRTGGEKLGESYIGTDCEDIHHKHTSGAQSGIFRIKPAGSARFFSVYCDQETTLGGWLLIQQRLDGSLNFNRTWEDYKKGFGSVDGSGKGELWLGNEHLSLLTQKDTVLRVEVEDWEGNEAYAEYNIHIGPESESYRLTVSDYEGTAGDALIRGSEEEGSEYTAHADMKFSTFDRDHDQWEENCAEVYGGGWWYNNCQAANLNGIYYRGGQYDPRNNVPYEIENGVVWVPFQPSDYSLKAVRMKIRPVETE</sequence>
<dbReference type="OrthoDB" id="9945370at2759"/>
<gene>
    <name evidence="14" type="ORF">JRQ81_016631</name>
</gene>
<feature type="domain" description="Fibrinogen C-terminal" evidence="13">
    <location>
        <begin position="183"/>
        <end position="430"/>
    </location>
</feature>
<keyword evidence="8" id="KW-0094">Blood coagulation</keyword>
<dbReference type="Gene3D" id="3.90.215.10">
    <property type="entry name" value="Gamma Fibrinogen, chain A, domain 1"/>
    <property type="match status" value="2"/>
</dbReference>
<dbReference type="Pfam" id="PF00147">
    <property type="entry name" value="Fibrinogen_C"/>
    <property type="match status" value="2"/>
</dbReference>
<comment type="subunit">
    <text evidence="11">Heterohexamer; disulfide linked. Contains 2 sets of 3 non-identical chains (alpha, beta and gamma). The 2 heterotrimers are in head to head conformation with the N-termini in a small central domain.</text>
</comment>
<evidence type="ECO:0000313" key="15">
    <source>
        <dbReference type="Proteomes" id="UP001142489"/>
    </source>
</evidence>
<evidence type="ECO:0000259" key="13">
    <source>
        <dbReference type="PROSITE" id="PS51406"/>
    </source>
</evidence>
<evidence type="ECO:0000256" key="3">
    <source>
        <dbReference type="ARBA" id="ARBA00022696"/>
    </source>
</evidence>
<dbReference type="GO" id="GO:0030674">
    <property type="term" value="F:protein-macromolecule adaptor activity"/>
    <property type="evidence" value="ECO:0007669"/>
    <property type="project" value="TreeGrafter"/>
</dbReference>
<keyword evidence="15" id="KW-1185">Reference proteome</keyword>
<keyword evidence="6" id="KW-0106">Calcium</keyword>
<keyword evidence="3" id="KW-0356">Hemostasis</keyword>
<evidence type="ECO:0000256" key="2">
    <source>
        <dbReference type="ARBA" id="ARBA00022525"/>
    </source>
</evidence>
<evidence type="ECO:0000313" key="14">
    <source>
        <dbReference type="EMBL" id="KAJ7326872.1"/>
    </source>
</evidence>
<dbReference type="FunFam" id="1.20.5.50:FF:000003">
    <property type="entry name" value="Fibrinogen gamma chain"/>
    <property type="match status" value="1"/>
</dbReference>
<comment type="caution">
    <text evidence="14">The sequence shown here is derived from an EMBL/GenBank/DDBJ whole genome shotgun (WGS) entry which is preliminary data.</text>
</comment>
<evidence type="ECO:0000256" key="5">
    <source>
        <dbReference type="ARBA" id="ARBA00022729"/>
    </source>
</evidence>
<dbReference type="PANTHER" id="PTHR47221">
    <property type="entry name" value="FIBRINOGEN ALPHA CHAIN"/>
    <property type="match status" value="1"/>
</dbReference>
<evidence type="ECO:0000256" key="6">
    <source>
        <dbReference type="ARBA" id="ARBA00022837"/>
    </source>
</evidence>
<reference evidence="14" key="1">
    <citation type="journal article" date="2023" name="DNA Res.">
        <title>Chromosome-level genome assembly of Phrynocephalus forsythii using third-generation DNA sequencing and Hi-C analysis.</title>
        <authorList>
            <person name="Qi Y."/>
            <person name="Zhao W."/>
            <person name="Zhao Y."/>
            <person name="Niu C."/>
            <person name="Cao S."/>
            <person name="Zhang Y."/>
        </authorList>
    </citation>
    <scope>NUCLEOTIDE SEQUENCE</scope>
    <source>
        <tissue evidence="14">Muscle</tissue>
    </source>
</reference>
<dbReference type="Proteomes" id="UP001142489">
    <property type="component" value="Unassembled WGS sequence"/>
</dbReference>
<dbReference type="PROSITE" id="PS51406">
    <property type="entry name" value="FIBRINOGEN_C_2"/>
    <property type="match status" value="2"/>
</dbReference>
<feature type="domain" description="Fibrinogen C-terminal" evidence="13">
    <location>
        <begin position="924"/>
        <end position="1165"/>
    </location>
</feature>
<dbReference type="SUPFAM" id="SSF56496">
    <property type="entry name" value="Fibrinogen C-terminal domain-like"/>
    <property type="match status" value="2"/>
</dbReference>
<evidence type="ECO:0000256" key="11">
    <source>
        <dbReference type="ARBA" id="ARBA00025974"/>
    </source>
</evidence>
<accession>A0A9Q1B1H6</accession>
<feature type="region of interest" description="Disordered" evidence="12">
    <location>
        <begin position="895"/>
        <end position="924"/>
    </location>
</feature>
<dbReference type="Gene3D" id="4.10.530.10">
    <property type="entry name" value="Gamma-fibrinogen Carboxyl Terminal Fragment, domain 2"/>
    <property type="match status" value="2"/>
</dbReference>
<evidence type="ECO:0000256" key="12">
    <source>
        <dbReference type="SAM" id="MobiDB-lite"/>
    </source>
</evidence>
<dbReference type="SUPFAM" id="SSF58010">
    <property type="entry name" value="Fibrinogen coiled-coil and central regions"/>
    <property type="match status" value="2"/>
</dbReference>
<dbReference type="AlphaFoldDB" id="A0A9Q1B1H6"/>
<keyword evidence="9" id="KW-1015">Disulfide bond</keyword>
<proteinExistence type="predicted"/>
<dbReference type="PANTHER" id="PTHR47221:SF3">
    <property type="entry name" value="FIBRINOGEN ALPHA CHAIN"/>
    <property type="match status" value="1"/>
</dbReference>
<evidence type="ECO:0000256" key="4">
    <source>
        <dbReference type="ARBA" id="ARBA00022723"/>
    </source>
</evidence>
<dbReference type="PROSITE" id="PS00514">
    <property type="entry name" value="FIBRINOGEN_C_1"/>
    <property type="match status" value="2"/>
</dbReference>
<dbReference type="NCBIfam" id="NF040941">
    <property type="entry name" value="GGGWT_bact"/>
    <property type="match status" value="1"/>
</dbReference>
<dbReference type="GO" id="GO:0046872">
    <property type="term" value="F:metal ion binding"/>
    <property type="evidence" value="ECO:0007669"/>
    <property type="project" value="UniProtKB-KW"/>
</dbReference>
<protein>
    <recommendedName>
        <fullName evidence="13">Fibrinogen C-terminal domain-containing protein</fullName>
    </recommendedName>
</protein>
<dbReference type="GO" id="GO:0072377">
    <property type="term" value="P:blood coagulation, common pathway"/>
    <property type="evidence" value="ECO:0007669"/>
    <property type="project" value="TreeGrafter"/>
</dbReference>
<keyword evidence="10" id="KW-0325">Glycoprotein</keyword>
<dbReference type="GO" id="GO:0005201">
    <property type="term" value="F:extracellular matrix structural constituent"/>
    <property type="evidence" value="ECO:0007669"/>
    <property type="project" value="TreeGrafter"/>
</dbReference>
<dbReference type="InterPro" id="IPR002181">
    <property type="entry name" value="Fibrinogen_a/b/g_C_dom"/>
</dbReference>
<dbReference type="GO" id="GO:0070527">
    <property type="term" value="P:platelet aggregation"/>
    <property type="evidence" value="ECO:0007669"/>
    <property type="project" value="TreeGrafter"/>
</dbReference>
<evidence type="ECO:0000256" key="10">
    <source>
        <dbReference type="ARBA" id="ARBA00023180"/>
    </source>
</evidence>
<feature type="region of interest" description="Disordered" evidence="12">
    <location>
        <begin position="813"/>
        <end position="863"/>
    </location>
</feature>
<comment type="subcellular location">
    <subcellularLocation>
        <location evidence="1">Secreted</location>
    </subcellularLocation>
</comment>
<dbReference type="GO" id="GO:0042730">
    <property type="term" value="P:fibrinolysis"/>
    <property type="evidence" value="ECO:0007669"/>
    <property type="project" value="TreeGrafter"/>
</dbReference>
<evidence type="ECO:0000256" key="8">
    <source>
        <dbReference type="ARBA" id="ARBA00023084"/>
    </source>
</evidence>
<dbReference type="GO" id="GO:0034116">
    <property type="term" value="P:positive regulation of heterotypic cell-cell adhesion"/>
    <property type="evidence" value="ECO:0007669"/>
    <property type="project" value="TreeGrafter"/>
</dbReference>
<dbReference type="InterPro" id="IPR020837">
    <property type="entry name" value="Fibrinogen_CS"/>
</dbReference>
<dbReference type="Pfam" id="PF08702">
    <property type="entry name" value="Fib_alpha"/>
    <property type="match status" value="2"/>
</dbReference>
<name>A0A9Q1B1H6_9SAUR</name>